<dbReference type="InterPro" id="IPR042120">
    <property type="entry name" value="MutL_C_dimsub"/>
</dbReference>
<evidence type="ECO:0000313" key="8">
    <source>
        <dbReference type="Proteomes" id="UP000502998"/>
    </source>
</evidence>
<dbReference type="SUPFAM" id="SSF55874">
    <property type="entry name" value="ATPase domain of HSP90 chaperone/DNA topoisomerase II/histidine kinase"/>
    <property type="match status" value="1"/>
</dbReference>
<dbReference type="InterPro" id="IPR020568">
    <property type="entry name" value="Ribosomal_Su5_D2-typ_SF"/>
</dbReference>
<dbReference type="RefSeq" id="WP_173103740.1">
    <property type="nucleotide sequence ID" value="NZ_AP022822.1"/>
</dbReference>
<dbReference type="CDD" id="cd00782">
    <property type="entry name" value="MutL_Trans"/>
    <property type="match status" value="1"/>
</dbReference>
<accession>A0A679IM60</accession>
<evidence type="ECO:0000256" key="2">
    <source>
        <dbReference type="ARBA" id="ARBA00022763"/>
    </source>
</evidence>
<dbReference type="SUPFAM" id="SSF118116">
    <property type="entry name" value="DNA mismatch repair protein MutL"/>
    <property type="match status" value="1"/>
</dbReference>
<dbReference type="Gene3D" id="3.30.1540.20">
    <property type="entry name" value="MutL, C-terminal domain, dimerisation subdomain"/>
    <property type="match status" value="1"/>
</dbReference>
<dbReference type="InterPro" id="IPR014762">
    <property type="entry name" value="DNA_mismatch_repair_CS"/>
</dbReference>
<dbReference type="InterPro" id="IPR014721">
    <property type="entry name" value="Ribsml_uS5_D2-typ_fold_subgr"/>
</dbReference>
<dbReference type="InterPro" id="IPR037198">
    <property type="entry name" value="MutL_C_sf"/>
</dbReference>
<dbReference type="Proteomes" id="UP000502998">
    <property type="component" value="Chromosome"/>
</dbReference>
<dbReference type="FunFam" id="3.30.565.10:FF:000003">
    <property type="entry name" value="DNA mismatch repair endonuclease MutL"/>
    <property type="match status" value="1"/>
</dbReference>
<dbReference type="SUPFAM" id="SSF54211">
    <property type="entry name" value="Ribosomal protein S5 domain 2-like"/>
    <property type="match status" value="1"/>
</dbReference>
<dbReference type="InterPro" id="IPR038973">
    <property type="entry name" value="MutL/Mlh/Pms-like"/>
</dbReference>
<dbReference type="Gene3D" id="3.30.230.10">
    <property type="match status" value="1"/>
</dbReference>
<gene>
    <name evidence="4 7" type="primary">mutL</name>
    <name evidence="7" type="ORF">EsVE80_21380</name>
</gene>
<keyword evidence="2 4" id="KW-0227">DNA damage</keyword>
<dbReference type="InterPro" id="IPR042121">
    <property type="entry name" value="MutL_C_regsub"/>
</dbReference>
<dbReference type="PANTHER" id="PTHR10073:SF12">
    <property type="entry name" value="DNA MISMATCH REPAIR PROTEIN MLH1"/>
    <property type="match status" value="1"/>
</dbReference>
<reference evidence="7 8" key="1">
    <citation type="submission" date="2020-02" db="EMBL/GenBank/DDBJ databases">
        <title>Characterization of vanA genotype vancomycin-resistant Enterococcus saigonensis VE80.</title>
        <authorList>
            <person name="Harada T."/>
            <person name="Motooka D."/>
            <person name="Nakamura S."/>
            <person name="Yamamoto Y."/>
            <person name="Kawahara R."/>
            <person name="Kawatsu K."/>
        </authorList>
    </citation>
    <scope>NUCLEOTIDE SEQUENCE [LARGE SCALE GENOMIC DNA]</scope>
    <source>
        <strain evidence="7 8">VE80</strain>
    </source>
</reference>
<dbReference type="GO" id="GO:0005524">
    <property type="term" value="F:ATP binding"/>
    <property type="evidence" value="ECO:0007669"/>
    <property type="project" value="InterPro"/>
</dbReference>
<dbReference type="InterPro" id="IPR002099">
    <property type="entry name" value="MutL/Mlh/PMS"/>
</dbReference>
<dbReference type="InterPro" id="IPR036890">
    <property type="entry name" value="HATPase_C_sf"/>
</dbReference>
<dbReference type="InterPro" id="IPR020667">
    <property type="entry name" value="DNA_mismatch_repair_MutL"/>
</dbReference>
<evidence type="ECO:0000256" key="3">
    <source>
        <dbReference type="ARBA" id="ARBA00023204"/>
    </source>
</evidence>
<dbReference type="Gene3D" id="3.30.1370.100">
    <property type="entry name" value="MutL, C-terminal domain, regulatory subdomain"/>
    <property type="match status" value="1"/>
</dbReference>
<dbReference type="NCBIfam" id="TIGR00585">
    <property type="entry name" value="mutl"/>
    <property type="match status" value="1"/>
</dbReference>
<evidence type="ECO:0000256" key="1">
    <source>
        <dbReference type="ARBA" id="ARBA00006082"/>
    </source>
</evidence>
<dbReference type="SMART" id="SM00853">
    <property type="entry name" value="MutL_C"/>
    <property type="match status" value="1"/>
</dbReference>
<dbReference type="KEGG" id="esg:EsVE80_21380"/>
<comment type="function">
    <text evidence="4">This protein is involved in the repair of mismatches in DNA. It is required for dam-dependent methyl-directed DNA mismatch repair. May act as a 'molecular matchmaker', a protein that promotes the formation of a stable complex between two or more DNA-binding proteins in an ATP-dependent manner without itself being part of a final effector complex.</text>
</comment>
<proteinExistence type="inferred from homology"/>
<sequence length="717" mass="80519">MGKIQELSERLANQIAAGEVVERPASVVKELVENAIDAGSSQIDILVEEAGLKKIQVTDNGEGIAEDDVENAFKRHATSKIHSRDDLFRIRTLGFRGEALPSIASVSYVTVETAVQGMKQGSLLRLEGGKVIEHTPAPLRQGTKIIVENLFFNTPARLKYIKTLQTELSNIGDIVNRLALSHPNIAFRLVHDGNKMLTTAGNGDLKQTIAGIFGVQTAKKLLAIEAKDLDFTVTGYISLPEVTRASRNYISTIINGRYIKNFALNKAIITGYGSKLMVGRFPIAVLEITMDPLLVDVNVHPTKQEVRLSKEPELTKLISKTINERLRLENLIPDAGENLGFKKKISRTEQEKTEQLQMELPNAEKKNNGLTFDPSSGKFIYIHPQSVDKPVDDCGQINENTDKPHEKLDTDVEFLDNQGRHVAEIQEEFPHASSYPQRVKDTADFSSLVDNETVDNTTLSEINEESENLTPTEIAAETQSELDHPEFNLQDSKSNQALNKAILALEAEKPVERFPQLEYFGQMHGTYLFAQSSEGLYIIDQHAAQERIKYEYFREKIGDVGSNLQELLVPIVLDYPNSDAIKLREKKEMLLDVGIQLEDFGANSFIIRAHPTWYPAGQEESITREMIDMLLTTGNVSVKKFREATAIMMSCKRSIKANHHLNELQARVLLQDLSLCENPFNCPHGRPVLIHFNNSDMEKMFKRIQDPHRSPMRELED</sequence>
<dbReference type="AlphaFoldDB" id="A0A679IM60"/>
<dbReference type="GO" id="GO:0006298">
    <property type="term" value="P:mismatch repair"/>
    <property type="evidence" value="ECO:0007669"/>
    <property type="project" value="UniProtKB-UniRule"/>
</dbReference>
<keyword evidence="8" id="KW-1185">Reference proteome</keyword>
<evidence type="ECO:0000256" key="4">
    <source>
        <dbReference type="HAMAP-Rule" id="MF_00149"/>
    </source>
</evidence>
<dbReference type="Pfam" id="PF01119">
    <property type="entry name" value="DNA_mis_repair"/>
    <property type="match status" value="1"/>
</dbReference>
<dbReference type="GO" id="GO:0032300">
    <property type="term" value="C:mismatch repair complex"/>
    <property type="evidence" value="ECO:0007669"/>
    <property type="project" value="InterPro"/>
</dbReference>
<dbReference type="PROSITE" id="PS00058">
    <property type="entry name" value="DNA_MISMATCH_REPAIR_1"/>
    <property type="match status" value="1"/>
</dbReference>
<dbReference type="Pfam" id="PF13589">
    <property type="entry name" value="HATPase_c_3"/>
    <property type="match status" value="1"/>
</dbReference>
<dbReference type="GO" id="GO:0030983">
    <property type="term" value="F:mismatched DNA binding"/>
    <property type="evidence" value="ECO:0007669"/>
    <property type="project" value="InterPro"/>
</dbReference>
<comment type="similarity">
    <text evidence="1 4">Belongs to the DNA mismatch repair MutL/HexB family.</text>
</comment>
<dbReference type="CDD" id="cd16926">
    <property type="entry name" value="HATPase_MutL-MLH-PMS-like"/>
    <property type="match status" value="1"/>
</dbReference>
<dbReference type="FunFam" id="3.30.1370.100:FF:000004">
    <property type="entry name" value="DNA mismatch repair endonuclease MutL"/>
    <property type="match status" value="1"/>
</dbReference>
<feature type="domain" description="MutL C-terminal dimerisation" evidence="5">
    <location>
        <begin position="519"/>
        <end position="661"/>
    </location>
</feature>
<keyword evidence="3 4" id="KW-0234">DNA repair</keyword>
<evidence type="ECO:0000259" key="5">
    <source>
        <dbReference type="SMART" id="SM00853"/>
    </source>
</evidence>
<dbReference type="NCBIfam" id="NF000950">
    <property type="entry name" value="PRK00095.1-3"/>
    <property type="match status" value="1"/>
</dbReference>
<name>A0A679IM60_9ENTE</name>
<dbReference type="EMBL" id="AP022822">
    <property type="protein sequence ID" value="BCA86615.1"/>
    <property type="molecule type" value="Genomic_DNA"/>
</dbReference>
<dbReference type="InterPro" id="IPR014790">
    <property type="entry name" value="MutL_C"/>
</dbReference>
<feature type="domain" description="DNA mismatch repair protein S5" evidence="6">
    <location>
        <begin position="209"/>
        <end position="327"/>
    </location>
</feature>
<dbReference type="Pfam" id="PF08676">
    <property type="entry name" value="MutL_C"/>
    <property type="match status" value="1"/>
</dbReference>
<evidence type="ECO:0000313" key="7">
    <source>
        <dbReference type="EMBL" id="BCA86615.1"/>
    </source>
</evidence>
<organism evidence="7 8">
    <name type="scientific">Enterococcus saigonensis</name>
    <dbReference type="NCBI Taxonomy" id="1805431"/>
    <lineage>
        <taxon>Bacteria</taxon>
        <taxon>Bacillati</taxon>
        <taxon>Bacillota</taxon>
        <taxon>Bacilli</taxon>
        <taxon>Lactobacillales</taxon>
        <taxon>Enterococcaceae</taxon>
        <taxon>Enterococcus</taxon>
    </lineage>
</organism>
<dbReference type="InterPro" id="IPR013507">
    <property type="entry name" value="DNA_mismatch_S5_2-like"/>
</dbReference>
<evidence type="ECO:0000259" key="6">
    <source>
        <dbReference type="SMART" id="SM01340"/>
    </source>
</evidence>
<dbReference type="HAMAP" id="MF_00149">
    <property type="entry name" value="DNA_mis_repair"/>
    <property type="match status" value="1"/>
</dbReference>
<dbReference type="GO" id="GO:0140664">
    <property type="term" value="F:ATP-dependent DNA damage sensor activity"/>
    <property type="evidence" value="ECO:0007669"/>
    <property type="project" value="InterPro"/>
</dbReference>
<protein>
    <recommendedName>
        <fullName evidence="4">DNA mismatch repair protein MutL</fullName>
    </recommendedName>
</protein>
<dbReference type="PANTHER" id="PTHR10073">
    <property type="entry name" value="DNA MISMATCH REPAIR PROTEIN MLH, PMS, MUTL"/>
    <property type="match status" value="1"/>
</dbReference>
<dbReference type="Gene3D" id="3.30.565.10">
    <property type="entry name" value="Histidine kinase-like ATPase, C-terminal domain"/>
    <property type="match status" value="1"/>
</dbReference>
<dbReference type="SMART" id="SM01340">
    <property type="entry name" value="DNA_mis_repair"/>
    <property type="match status" value="1"/>
</dbReference>
<dbReference type="GO" id="GO:0016887">
    <property type="term" value="F:ATP hydrolysis activity"/>
    <property type="evidence" value="ECO:0007669"/>
    <property type="project" value="InterPro"/>
</dbReference>